<dbReference type="InterPro" id="IPR018506">
    <property type="entry name" value="Cyt_B5_heme-BS"/>
</dbReference>
<protein>
    <recommendedName>
        <fullName evidence="5">Cytochrome b5 heme-binding domain-containing protein</fullName>
    </recommendedName>
</protein>
<evidence type="ECO:0000256" key="3">
    <source>
        <dbReference type="ARBA" id="ARBA00023004"/>
    </source>
</evidence>
<reference evidence="6" key="1">
    <citation type="submission" date="2022-01" db="EMBL/GenBank/DDBJ databases">
        <authorList>
            <person name="King R."/>
        </authorList>
    </citation>
    <scope>NUCLEOTIDE SEQUENCE</scope>
</reference>
<dbReference type="PANTHER" id="PTHR16740">
    <property type="entry name" value="CYTOCHROME B5-RELATED PROTEIN-RELATED"/>
    <property type="match status" value="1"/>
</dbReference>
<keyword evidence="4" id="KW-0472">Membrane</keyword>
<comment type="similarity">
    <text evidence="4">Belongs to the cytochrome b5 family.</text>
</comment>
<accession>A0A9N9RU90</accession>
<evidence type="ECO:0000256" key="2">
    <source>
        <dbReference type="ARBA" id="ARBA00022723"/>
    </source>
</evidence>
<dbReference type="PROSITE" id="PS00191">
    <property type="entry name" value="CYTOCHROME_B5_1"/>
    <property type="match status" value="1"/>
</dbReference>
<dbReference type="Gene3D" id="3.10.120.10">
    <property type="entry name" value="Cytochrome b5-like heme/steroid binding domain"/>
    <property type="match status" value="1"/>
</dbReference>
<evidence type="ECO:0000256" key="4">
    <source>
        <dbReference type="RuleBase" id="RU362121"/>
    </source>
</evidence>
<evidence type="ECO:0000313" key="7">
    <source>
        <dbReference type="Proteomes" id="UP001153620"/>
    </source>
</evidence>
<reference evidence="6" key="2">
    <citation type="submission" date="2022-10" db="EMBL/GenBank/DDBJ databases">
        <authorList>
            <consortium name="ENA_rothamsted_submissions"/>
            <consortium name="culmorum"/>
            <person name="King R."/>
        </authorList>
    </citation>
    <scope>NUCLEOTIDE SEQUENCE</scope>
</reference>
<dbReference type="SUPFAM" id="SSF55856">
    <property type="entry name" value="Cytochrome b5-like heme/steroid binding domain"/>
    <property type="match status" value="1"/>
</dbReference>
<keyword evidence="2 4" id="KW-0479">Metal-binding</keyword>
<keyword evidence="7" id="KW-1185">Reference proteome</keyword>
<evidence type="ECO:0000259" key="5">
    <source>
        <dbReference type="PROSITE" id="PS50255"/>
    </source>
</evidence>
<dbReference type="PANTHER" id="PTHR16740:SF1">
    <property type="entry name" value="CYTOCHROME B5-RELATED PROTEIN-RELATED"/>
    <property type="match status" value="1"/>
</dbReference>
<feature type="transmembrane region" description="Helical" evidence="4">
    <location>
        <begin position="169"/>
        <end position="191"/>
    </location>
</feature>
<sequence length="440" mass="51132">MSSLEYLKNNSLMKKFPSFRNDFVNGCWKWIEGKKIDDNAAGLWRVHDKLYDLTDFIPKHPGGRAWLEISKGTDITEAFECYHLSSRPRDVLENYCVGVATQERNYRYTFDDNGFYRTLKREIGQKMKSVDKSVEIKPKIIHDITLVAFLMSVVFVSQVQPNDYINANYIAPVIIAGLLLEWLVSMSHNFLHKADNWRMYTGNLSMAATRDMRTFHILSHHMYPNTYADLETTFFDPHFKWIPAEVKDLQYKIQSIAVHVNIHTLYFFNMLRMRIQGFFWGTAETFYWDDLVMFITPALIYTTGTQSSDIIEVIFKWLHIIIAASVFHVIGLINRGHHTTTTIHQGDEIFTYDFGEYQMNAVCDRSGANMNIFTILTLYGEQVLHQLFPSIDAAVLPQLKETLIATCKQFDIEMKKCSLVGSVVGQYKQMFRDELYIGKK</sequence>
<dbReference type="InterPro" id="IPR053100">
    <property type="entry name" value="Cytochrome_b5-related"/>
</dbReference>
<comment type="caution">
    <text evidence="4">Lacks conserved residue(s) required for the propagation of feature annotation.</text>
</comment>
<dbReference type="EMBL" id="OU895878">
    <property type="protein sequence ID" value="CAG9802890.1"/>
    <property type="molecule type" value="Genomic_DNA"/>
</dbReference>
<feature type="transmembrane region" description="Helical" evidence="4">
    <location>
        <begin position="140"/>
        <end position="157"/>
    </location>
</feature>
<dbReference type="GO" id="GO:0020037">
    <property type="term" value="F:heme binding"/>
    <property type="evidence" value="ECO:0007669"/>
    <property type="project" value="UniProtKB-UniRule"/>
</dbReference>
<keyword evidence="4" id="KW-1133">Transmembrane helix</keyword>
<dbReference type="InterPro" id="IPR036400">
    <property type="entry name" value="Cyt_B5-like_heme/steroid_sf"/>
</dbReference>
<dbReference type="AlphaFoldDB" id="A0A9N9RU90"/>
<feature type="transmembrane region" description="Helical" evidence="4">
    <location>
        <begin position="278"/>
        <end position="301"/>
    </location>
</feature>
<feature type="domain" description="Cytochrome b5 heme-binding" evidence="5">
    <location>
        <begin position="1"/>
        <end position="101"/>
    </location>
</feature>
<evidence type="ECO:0000313" key="6">
    <source>
        <dbReference type="EMBL" id="CAG9802890.1"/>
    </source>
</evidence>
<dbReference type="Pfam" id="PF00173">
    <property type="entry name" value="Cyt-b5"/>
    <property type="match status" value="1"/>
</dbReference>
<dbReference type="Proteomes" id="UP001153620">
    <property type="component" value="Chromosome 2"/>
</dbReference>
<name>A0A9N9RU90_9DIPT</name>
<dbReference type="InterPro" id="IPR001199">
    <property type="entry name" value="Cyt_B5-like_heme/steroid-bd"/>
</dbReference>
<dbReference type="SMART" id="SM01117">
    <property type="entry name" value="Cyt-b5"/>
    <property type="match status" value="1"/>
</dbReference>
<organism evidence="6 7">
    <name type="scientific">Chironomus riparius</name>
    <dbReference type="NCBI Taxonomy" id="315576"/>
    <lineage>
        <taxon>Eukaryota</taxon>
        <taxon>Metazoa</taxon>
        <taxon>Ecdysozoa</taxon>
        <taxon>Arthropoda</taxon>
        <taxon>Hexapoda</taxon>
        <taxon>Insecta</taxon>
        <taxon>Pterygota</taxon>
        <taxon>Neoptera</taxon>
        <taxon>Endopterygota</taxon>
        <taxon>Diptera</taxon>
        <taxon>Nematocera</taxon>
        <taxon>Chironomoidea</taxon>
        <taxon>Chironomidae</taxon>
        <taxon>Chironominae</taxon>
        <taxon>Chironomus</taxon>
    </lineage>
</organism>
<dbReference type="PROSITE" id="PS50255">
    <property type="entry name" value="CYTOCHROME_B5_2"/>
    <property type="match status" value="1"/>
</dbReference>
<dbReference type="OrthoDB" id="260519at2759"/>
<feature type="transmembrane region" description="Helical" evidence="4">
    <location>
        <begin position="313"/>
        <end position="333"/>
    </location>
</feature>
<dbReference type="GO" id="GO:0046872">
    <property type="term" value="F:metal ion binding"/>
    <property type="evidence" value="ECO:0007669"/>
    <property type="project" value="UniProtKB-UniRule"/>
</dbReference>
<keyword evidence="3 4" id="KW-0408">Iron</keyword>
<proteinExistence type="inferred from homology"/>
<gene>
    <name evidence="6" type="ORF">CHIRRI_LOCUS5795</name>
</gene>
<keyword evidence="1 4" id="KW-0349">Heme</keyword>
<evidence type="ECO:0000256" key="1">
    <source>
        <dbReference type="ARBA" id="ARBA00022617"/>
    </source>
</evidence>
<keyword evidence="4" id="KW-0812">Transmembrane</keyword>